<reference evidence="3 4" key="1">
    <citation type="submission" date="2015-10" db="EMBL/GenBank/DDBJ databases">
        <title>Draft genome sequence of Streptomyces sp. RV15, isolated from a marine sponge.</title>
        <authorList>
            <person name="Ruckert C."/>
            <person name="Abdelmohsen U.R."/>
            <person name="Winkler A."/>
            <person name="Hentschel U."/>
            <person name="Kalinowski J."/>
            <person name="Kampfer P."/>
            <person name="Glaeser S."/>
        </authorList>
    </citation>
    <scope>NUCLEOTIDE SEQUENCE [LARGE SCALE GENOMIC DNA]</scope>
    <source>
        <strain evidence="3 4">RV15</strain>
    </source>
</reference>
<evidence type="ECO:0000313" key="4">
    <source>
        <dbReference type="Proteomes" id="UP000053260"/>
    </source>
</evidence>
<dbReference type="InterPro" id="IPR035919">
    <property type="entry name" value="EAL_sf"/>
</dbReference>
<evidence type="ECO:0000256" key="1">
    <source>
        <dbReference type="SAM" id="MobiDB-lite"/>
    </source>
</evidence>
<evidence type="ECO:0000259" key="2">
    <source>
        <dbReference type="PROSITE" id="PS50883"/>
    </source>
</evidence>
<feature type="region of interest" description="Disordered" evidence="1">
    <location>
        <begin position="55"/>
        <end position="77"/>
    </location>
</feature>
<accession>A0A101URL8</accession>
<evidence type="ECO:0000313" key="3">
    <source>
        <dbReference type="EMBL" id="KUO15609.1"/>
    </source>
</evidence>
<sequence>MRIADTLGLQVVAEGIENPAQRDLLAGMGCRFGQGYLFARPMTVEDSERVLRREGTGFVPGSGVTERPPTHRSLPVRSRRETRWRTWIICGAPAR</sequence>
<dbReference type="GO" id="GO:0071111">
    <property type="term" value="F:cyclic-guanylate-specific phosphodiesterase activity"/>
    <property type="evidence" value="ECO:0007669"/>
    <property type="project" value="InterPro"/>
</dbReference>
<name>A0A101URL8_9ACTN</name>
<dbReference type="Proteomes" id="UP000053260">
    <property type="component" value="Unassembled WGS sequence"/>
</dbReference>
<dbReference type="SUPFAM" id="SSF141868">
    <property type="entry name" value="EAL domain-like"/>
    <property type="match status" value="1"/>
</dbReference>
<keyword evidence="4" id="KW-1185">Reference proteome</keyword>
<dbReference type="STRING" id="909626.AQJ91_40575"/>
<dbReference type="AlphaFoldDB" id="A0A101URL8"/>
<dbReference type="PANTHER" id="PTHR33121:SF70">
    <property type="entry name" value="SIGNALING PROTEIN YKOW"/>
    <property type="match status" value="1"/>
</dbReference>
<gene>
    <name evidence="3" type="ORF">AQJ91_40575</name>
</gene>
<dbReference type="PROSITE" id="PS50883">
    <property type="entry name" value="EAL"/>
    <property type="match status" value="1"/>
</dbReference>
<proteinExistence type="predicted"/>
<comment type="caution">
    <text evidence="3">The sequence shown here is derived from an EMBL/GenBank/DDBJ whole genome shotgun (WGS) entry which is preliminary data.</text>
</comment>
<dbReference type="InterPro" id="IPR050706">
    <property type="entry name" value="Cyclic-di-GMP_PDE-like"/>
</dbReference>
<dbReference type="InterPro" id="IPR001633">
    <property type="entry name" value="EAL_dom"/>
</dbReference>
<dbReference type="Gene3D" id="3.20.20.450">
    <property type="entry name" value="EAL domain"/>
    <property type="match status" value="1"/>
</dbReference>
<protein>
    <recommendedName>
        <fullName evidence="2">EAL domain-containing protein</fullName>
    </recommendedName>
</protein>
<dbReference type="PANTHER" id="PTHR33121">
    <property type="entry name" value="CYCLIC DI-GMP PHOSPHODIESTERASE PDEF"/>
    <property type="match status" value="1"/>
</dbReference>
<organism evidence="3 4">
    <name type="scientific">Streptomyces dysideae</name>
    <dbReference type="NCBI Taxonomy" id="909626"/>
    <lineage>
        <taxon>Bacteria</taxon>
        <taxon>Bacillati</taxon>
        <taxon>Actinomycetota</taxon>
        <taxon>Actinomycetes</taxon>
        <taxon>Kitasatosporales</taxon>
        <taxon>Streptomycetaceae</taxon>
        <taxon>Streptomyces</taxon>
    </lineage>
</organism>
<dbReference type="EMBL" id="LMXB01000109">
    <property type="protein sequence ID" value="KUO15609.1"/>
    <property type="molecule type" value="Genomic_DNA"/>
</dbReference>
<dbReference type="Pfam" id="PF00563">
    <property type="entry name" value="EAL"/>
    <property type="match status" value="1"/>
</dbReference>
<feature type="domain" description="EAL" evidence="2">
    <location>
        <begin position="1"/>
        <end position="55"/>
    </location>
</feature>